<dbReference type="Proteomes" id="UP000230779">
    <property type="component" value="Unassembled WGS sequence"/>
</dbReference>
<evidence type="ECO:0000313" key="2">
    <source>
        <dbReference type="Proteomes" id="UP000230779"/>
    </source>
</evidence>
<accession>A0A2M7RK90</accession>
<dbReference type="GO" id="GO:0016788">
    <property type="term" value="F:hydrolase activity, acting on ester bonds"/>
    <property type="evidence" value="ECO:0007669"/>
    <property type="project" value="InterPro"/>
</dbReference>
<dbReference type="EMBL" id="PFMD01000013">
    <property type="protein sequence ID" value="PIY97124.1"/>
    <property type="molecule type" value="Genomic_DNA"/>
</dbReference>
<evidence type="ECO:0000313" key="1">
    <source>
        <dbReference type="EMBL" id="PIY97124.1"/>
    </source>
</evidence>
<name>A0A2M7RK90_9BACT</name>
<gene>
    <name evidence="1" type="ORF">COY66_01185</name>
</gene>
<comment type="caution">
    <text evidence="1">The sequence shown here is derived from an EMBL/GenBank/DDBJ whole genome shotgun (WGS) entry which is preliminary data.</text>
</comment>
<dbReference type="SUPFAM" id="SSF48537">
    <property type="entry name" value="Phospholipase C/P1 nuclease"/>
    <property type="match status" value="1"/>
</dbReference>
<evidence type="ECO:0008006" key="3">
    <source>
        <dbReference type="Google" id="ProtNLM"/>
    </source>
</evidence>
<protein>
    <recommendedName>
        <fullName evidence="3">Phospholipase C/D domain-containing protein</fullName>
    </recommendedName>
</protein>
<sequence>MYGGKYLGKFLPFLPWGTHWFIDKEALLLIEEEGVKIGNDFPSLRLINIFEEFRGPDGAWIREEYADSNMYYNPDTGEGNAPQEAVRLLGKLILALEEKDVYVIAQEAAWLAHVVSDMLWPPHQVGHYQDFTTHYWFWKIRTDWYDGLTGSLWDKNDKHSKIEFLTVFAFKGRKEKKGSLDYDLIDEAKKNYFVVENYLKSTAREIKALNIYEKFIKEGWSKEIKAEINRKVFPRVISCVATIWYLACLFKKEENLL</sequence>
<dbReference type="AlphaFoldDB" id="A0A2M7RK90"/>
<proteinExistence type="predicted"/>
<dbReference type="InterPro" id="IPR008947">
    <property type="entry name" value="PLipase_C/P1_nuclease_dom_sf"/>
</dbReference>
<reference evidence="1 2" key="1">
    <citation type="submission" date="2017-09" db="EMBL/GenBank/DDBJ databases">
        <title>Depth-based differentiation of microbial function through sediment-hosted aquifers and enrichment of novel symbionts in the deep terrestrial subsurface.</title>
        <authorList>
            <person name="Probst A.J."/>
            <person name="Ladd B."/>
            <person name="Jarett J.K."/>
            <person name="Geller-Mcgrath D.E."/>
            <person name="Sieber C.M."/>
            <person name="Emerson J.B."/>
            <person name="Anantharaman K."/>
            <person name="Thomas B.C."/>
            <person name="Malmstrom R."/>
            <person name="Stieglmeier M."/>
            <person name="Klingl A."/>
            <person name="Woyke T."/>
            <person name="Ryan C.M."/>
            <person name="Banfield J.F."/>
        </authorList>
    </citation>
    <scope>NUCLEOTIDE SEQUENCE [LARGE SCALE GENOMIC DNA]</scope>
    <source>
        <strain evidence="1">CG_4_10_14_0_8_um_filter_42_10</strain>
    </source>
</reference>
<organism evidence="1 2">
    <name type="scientific">Candidatus Kerfeldbacteria bacterium CG_4_10_14_0_8_um_filter_42_10</name>
    <dbReference type="NCBI Taxonomy" id="2014248"/>
    <lineage>
        <taxon>Bacteria</taxon>
        <taxon>Candidatus Kerfeldiibacteriota</taxon>
    </lineage>
</organism>